<evidence type="ECO:0000256" key="2">
    <source>
        <dbReference type="ARBA" id="ARBA00004286"/>
    </source>
</evidence>
<dbReference type="GO" id="GO:0005737">
    <property type="term" value="C:cytoplasm"/>
    <property type="evidence" value="ECO:0007669"/>
    <property type="project" value="UniProtKB-SubCell"/>
</dbReference>
<reference evidence="10 11" key="1">
    <citation type="journal article" date="2018" name="Mol. Genet. Genomics">
        <title>The red deer Cervus elaphus genome CerEla1.0: sequencing, annotating, genes, and chromosomes.</title>
        <authorList>
            <person name="Bana N.A."/>
            <person name="Nyiri A."/>
            <person name="Nagy J."/>
            <person name="Frank K."/>
            <person name="Nagy T."/>
            <person name="Steger V."/>
            <person name="Schiller M."/>
            <person name="Lakatos P."/>
            <person name="Sugar L."/>
            <person name="Horn P."/>
            <person name="Barta E."/>
            <person name="Orosz L."/>
        </authorList>
    </citation>
    <scope>NUCLEOTIDE SEQUENCE [LARGE SCALE GENOMIC DNA]</scope>
    <source>
        <strain evidence="10">Hungarian</strain>
    </source>
</reference>
<keyword evidence="11" id="KW-1185">Reference proteome</keyword>
<dbReference type="Pfam" id="PF16207">
    <property type="entry name" value="RAWUL"/>
    <property type="match status" value="1"/>
</dbReference>
<evidence type="ECO:0000256" key="7">
    <source>
        <dbReference type="ARBA" id="ARBA00022679"/>
    </source>
</evidence>
<evidence type="ECO:0000313" key="11">
    <source>
        <dbReference type="Proteomes" id="UP000242450"/>
    </source>
</evidence>
<evidence type="ECO:0000259" key="9">
    <source>
        <dbReference type="Pfam" id="PF16207"/>
    </source>
</evidence>
<comment type="caution">
    <text evidence="10">The sequence shown here is derived from an EMBL/GenBank/DDBJ whole genome shotgun (WGS) entry which is preliminary data.</text>
</comment>
<proteinExistence type="predicted"/>
<accession>A0A212CJE8</accession>
<name>A0A212CJE8_CEREH</name>
<evidence type="ECO:0000256" key="4">
    <source>
        <dbReference type="ARBA" id="ARBA00012483"/>
    </source>
</evidence>
<evidence type="ECO:0000256" key="8">
    <source>
        <dbReference type="ARBA" id="ARBA00022786"/>
    </source>
</evidence>
<feature type="domain" description="RAWUL" evidence="9">
    <location>
        <begin position="10"/>
        <end position="86"/>
    </location>
</feature>
<evidence type="ECO:0000256" key="6">
    <source>
        <dbReference type="ARBA" id="ARBA00022490"/>
    </source>
</evidence>
<evidence type="ECO:0000256" key="1">
    <source>
        <dbReference type="ARBA" id="ARBA00000900"/>
    </source>
</evidence>
<keyword evidence="6" id="KW-0963">Cytoplasm</keyword>
<dbReference type="GO" id="GO:0031519">
    <property type="term" value="C:PcG protein complex"/>
    <property type="evidence" value="ECO:0007669"/>
    <property type="project" value="TreeGrafter"/>
</dbReference>
<organism evidence="10 11">
    <name type="scientific">Cervus elaphus hippelaphus</name>
    <name type="common">European red deer</name>
    <dbReference type="NCBI Taxonomy" id="46360"/>
    <lineage>
        <taxon>Eukaryota</taxon>
        <taxon>Metazoa</taxon>
        <taxon>Chordata</taxon>
        <taxon>Craniata</taxon>
        <taxon>Vertebrata</taxon>
        <taxon>Euteleostomi</taxon>
        <taxon>Mammalia</taxon>
        <taxon>Eutheria</taxon>
        <taxon>Laurasiatheria</taxon>
        <taxon>Artiodactyla</taxon>
        <taxon>Ruminantia</taxon>
        <taxon>Pecora</taxon>
        <taxon>Cervidae</taxon>
        <taxon>Cervinae</taxon>
        <taxon>Cervus</taxon>
    </lineage>
</organism>
<dbReference type="EMBL" id="MKHE01000019">
    <property type="protein sequence ID" value="OWK06158.1"/>
    <property type="molecule type" value="Genomic_DNA"/>
</dbReference>
<dbReference type="Proteomes" id="UP000242450">
    <property type="component" value="Chromosome 19"/>
</dbReference>
<dbReference type="GO" id="GO:0061630">
    <property type="term" value="F:ubiquitin protein ligase activity"/>
    <property type="evidence" value="ECO:0007669"/>
    <property type="project" value="UniProtKB-EC"/>
</dbReference>
<comment type="subcellular location">
    <subcellularLocation>
        <location evidence="2">Chromosome</location>
    </subcellularLocation>
    <subcellularLocation>
        <location evidence="3">Cytoplasm</location>
    </subcellularLocation>
</comment>
<dbReference type="AlphaFoldDB" id="A0A212CJE8"/>
<evidence type="ECO:0000313" key="10">
    <source>
        <dbReference type="EMBL" id="OWK06158.1"/>
    </source>
</evidence>
<keyword evidence="8" id="KW-0833">Ubl conjugation pathway</keyword>
<gene>
    <name evidence="10" type="ORF">Celaphus_00012854</name>
</gene>
<comment type="catalytic activity">
    <reaction evidence="1">
        <text>S-ubiquitinyl-[E2 ubiquitin-conjugating enzyme]-L-cysteine + [acceptor protein]-L-lysine = [E2 ubiquitin-conjugating enzyme]-L-cysteine + N(6)-ubiquitinyl-[acceptor protein]-L-lysine.</text>
        <dbReference type="EC" id="2.3.2.27"/>
    </reaction>
</comment>
<dbReference type="PANTHER" id="PTHR46076:SF4">
    <property type="entry name" value="E3 UBIQUITIN-PROTEIN LIGASE RING2"/>
    <property type="match status" value="1"/>
</dbReference>
<evidence type="ECO:0000256" key="5">
    <source>
        <dbReference type="ARBA" id="ARBA00022454"/>
    </source>
</evidence>
<sequence>MEKDDGAQTRYMKSSGNATVDHLSKHLAVSKGESSQMNLDTASTKQYAIYIATARGQFNVLKGSFSLELVSEKYWKVNKLMELHYAPTKEHE</sequence>
<dbReference type="InterPro" id="IPR032443">
    <property type="entry name" value="RAWUL"/>
</dbReference>
<dbReference type="GO" id="GO:0003682">
    <property type="term" value="F:chromatin binding"/>
    <property type="evidence" value="ECO:0007669"/>
    <property type="project" value="TreeGrafter"/>
</dbReference>
<dbReference type="GO" id="GO:0005694">
    <property type="term" value="C:chromosome"/>
    <property type="evidence" value="ECO:0007669"/>
    <property type="project" value="UniProtKB-SubCell"/>
</dbReference>
<keyword evidence="5" id="KW-0158">Chromosome</keyword>
<dbReference type="OrthoDB" id="337575at2759"/>
<dbReference type="GO" id="GO:0000151">
    <property type="term" value="C:ubiquitin ligase complex"/>
    <property type="evidence" value="ECO:0007669"/>
    <property type="project" value="InterPro"/>
</dbReference>
<keyword evidence="7" id="KW-0808">Transferase</keyword>
<dbReference type="PANTHER" id="PTHR46076">
    <property type="entry name" value="E3 UBIQUITIN-PROTEIN LIGASE RING1 / RING 2 FAMILY MEMBER"/>
    <property type="match status" value="1"/>
</dbReference>
<dbReference type="Gene3D" id="3.10.20.90">
    <property type="entry name" value="Phosphatidylinositol 3-kinase Catalytic Subunit, Chain A, domain 1"/>
    <property type="match status" value="1"/>
</dbReference>
<evidence type="ECO:0000256" key="3">
    <source>
        <dbReference type="ARBA" id="ARBA00004496"/>
    </source>
</evidence>
<dbReference type="InterPro" id="IPR043540">
    <property type="entry name" value="RING1/RING2"/>
</dbReference>
<protein>
    <recommendedName>
        <fullName evidence="4">RING-type E3 ubiquitin transferase</fullName>
        <ecNumber evidence="4">2.3.2.27</ecNumber>
    </recommendedName>
</protein>
<dbReference type="EC" id="2.3.2.27" evidence="4"/>